<evidence type="ECO:0000256" key="4">
    <source>
        <dbReference type="ARBA" id="ARBA00022617"/>
    </source>
</evidence>
<dbReference type="PROSITE" id="PS51007">
    <property type="entry name" value="CYTC"/>
    <property type="match status" value="2"/>
</dbReference>
<feature type="binding site" description="axial binding residue" evidence="17">
    <location>
        <position position="238"/>
    </location>
    <ligand>
        <name>heme c</name>
        <dbReference type="ChEBI" id="CHEBI:61717"/>
        <label>2</label>
    </ligand>
    <ligandPart>
        <name>Fe</name>
        <dbReference type="ChEBI" id="CHEBI:18248"/>
    </ligandPart>
</feature>
<dbReference type="GO" id="GO:0046872">
    <property type="term" value="F:metal ion binding"/>
    <property type="evidence" value="ECO:0007669"/>
    <property type="project" value="UniProtKB-KW"/>
</dbReference>
<dbReference type="SUPFAM" id="SSF46626">
    <property type="entry name" value="Cytochrome c"/>
    <property type="match status" value="2"/>
</dbReference>
<dbReference type="PIRSF" id="PIRSF038455">
    <property type="entry name" value="SoxA"/>
    <property type="match status" value="1"/>
</dbReference>
<protein>
    <recommendedName>
        <fullName evidence="14">SoxAX cytochrome complex subunit A</fullName>
        <ecNumber evidence="14">2.8.5.2</ecNumber>
    </recommendedName>
    <alternativeName>
        <fullName evidence="14">Protein SoxA</fullName>
    </alternativeName>
    <alternativeName>
        <fullName evidence="14">Sulfur oxidizing protein A</fullName>
    </alternativeName>
    <alternativeName>
        <fullName evidence="14">Thiosulfate-oxidizing multienzyme system protein SoxA</fullName>
    </alternativeName>
</protein>
<dbReference type="InterPro" id="IPR009056">
    <property type="entry name" value="Cyt_c-like_dom"/>
</dbReference>
<feature type="binding site" description="axial binding residue" evidence="17">
    <location>
        <position position="197"/>
    </location>
    <ligand>
        <name>heme c</name>
        <dbReference type="ChEBI" id="CHEBI:61717"/>
        <label>2</label>
    </ligand>
    <ligandPart>
        <name>Fe</name>
        <dbReference type="ChEBI" id="CHEBI:18248"/>
    </ligandPart>
</feature>
<accession>A0AAE6CAA1</accession>
<comment type="catalytic activity">
    <reaction evidence="13 14">
        <text>S-sulfanyl-L-cysteinyl-[SoxY protein] + thiosulfate + 2 Fe(III)-[cytochrome c] = S-(2-sulfodisulfanyl)-L-cysteinyl-[SoxY protein] + 2 Fe(II)-[cytochrome c] + 2 H(+)</text>
        <dbReference type="Rhea" id="RHEA:51224"/>
        <dbReference type="Rhea" id="RHEA-COMP:10350"/>
        <dbReference type="Rhea" id="RHEA-COMP:14399"/>
        <dbReference type="Rhea" id="RHEA-COMP:14689"/>
        <dbReference type="Rhea" id="RHEA-COMP:14690"/>
        <dbReference type="ChEBI" id="CHEBI:15378"/>
        <dbReference type="ChEBI" id="CHEBI:29033"/>
        <dbReference type="ChEBI" id="CHEBI:29034"/>
        <dbReference type="ChEBI" id="CHEBI:33542"/>
        <dbReference type="ChEBI" id="CHEBI:61963"/>
        <dbReference type="ChEBI" id="CHEBI:140664"/>
        <dbReference type="EC" id="2.8.5.2"/>
    </reaction>
</comment>
<comment type="catalytic activity">
    <reaction evidence="12 14">
        <text>L-cysteinyl-[SoxY protein] + thiosulfate + 2 Fe(III)-[cytochrome c] = S-sulfosulfanyl-L-cysteinyl-[SoxY protein] + 2 Fe(II)-[cytochrome c] + 2 H(+)</text>
        <dbReference type="Rhea" id="RHEA:56720"/>
        <dbReference type="Rhea" id="RHEA-COMP:10350"/>
        <dbReference type="Rhea" id="RHEA-COMP:14328"/>
        <dbReference type="Rhea" id="RHEA-COMP:14399"/>
        <dbReference type="Rhea" id="RHEA-COMP:14691"/>
        <dbReference type="ChEBI" id="CHEBI:15378"/>
        <dbReference type="ChEBI" id="CHEBI:29033"/>
        <dbReference type="ChEBI" id="CHEBI:29034"/>
        <dbReference type="ChEBI" id="CHEBI:29950"/>
        <dbReference type="ChEBI" id="CHEBI:33542"/>
        <dbReference type="ChEBI" id="CHEBI:139321"/>
        <dbReference type="EC" id="2.8.5.2"/>
    </reaction>
</comment>
<dbReference type="Pfam" id="PF21342">
    <property type="entry name" value="SoxA-TsdA_cyt-c"/>
    <property type="match status" value="2"/>
</dbReference>
<evidence type="ECO:0000256" key="16">
    <source>
        <dbReference type="PIRSR" id="PIRSR038455-2"/>
    </source>
</evidence>
<keyword evidence="10 14" id="KW-0408">Iron</keyword>
<feature type="domain" description="Cytochrome c" evidence="19">
    <location>
        <begin position="77"/>
        <end position="158"/>
    </location>
</feature>
<dbReference type="Proteomes" id="UP000290401">
    <property type="component" value="Unassembled WGS sequence"/>
</dbReference>
<dbReference type="KEGG" id="bgz:XH91_25380"/>
<evidence type="ECO:0000259" key="19">
    <source>
        <dbReference type="PROSITE" id="PS51007"/>
    </source>
</evidence>
<dbReference type="InterPro" id="IPR036909">
    <property type="entry name" value="Cyt_c-like_dom_sf"/>
</dbReference>
<evidence type="ECO:0000256" key="13">
    <source>
        <dbReference type="ARBA" id="ARBA00048423"/>
    </source>
</evidence>
<evidence type="ECO:0000313" key="21">
    <source>
        <dbReference type="EMBL" id="RXH14190.1"/>
    </source>
</evidence>
<dbReference type="GO" id="GO:0070069">
    <property type="term" value="C:cytochrome complex"/>
    <property type="evidence" value="ECO:0007669"/>
    <property type="project" value="InterPro"/>
</dbReference>
<evidence type="ECO:0000256" key="1">
    <source>
        <dbReference type="ARBA" id="ARBA00004418"/>
    </source>
</evidence>
<dbReference type="EMBL" id="CP030053">
    <property type="protein sequence ID" value="QAU48355.1"/>
    <property type="molecule type" value="Genomic_DNA"/>
</dbReference>
<keyword evidence="3 14" id="KW-0813">Transport</keyword>
<dbReference type="InterPro" id="IPR025710">
    <property type="entry name" value="SoxA"/>
</dbReference>
<keyword evidence="23" id="KW-1185">Reference proteome</keyword>
<feature type="binding site" description="axial binding residue" evidence="17">
    <location>
        <position position="130"/>
    </location>
    <ligand>
        <name>heme c</name>
        <dbReference type="ChEBI" id="CHEBI:61717"/>
        <label>1</label>
    </ligand>
    <ligandPart>
        <name>Fe</name>
        <dbReference type="ChEBI" id="CHEBI:18248"/>
    </ligandPart>
</feature>
<name>A0AAE6CAA1_9BRAD</name>
<keyword evidence="7" id="KW-0732">Signal</keyword>
<evidence type="ECO:0000256" key="18">
    <source>
        <dbReference type="SAM" id="Phobius"/>
    </source>
</evidence>
<feature type="binding site" description="covalent" evidence="16">
    <location>
        <position position="92"/>
    </location>
    <ligand>
        <name>heme c</name>
        <dbReference type="ChEBI" id="CHEBI:61717"/>
        <label>1</label>
    </ligand>
</feature>
<evidence type="ECO:0000256" key="6">
    <source>
        <dbReference type="ARBA" id="ARBA00022723"/>
    </source>
</evidence>
<evidence type="ECO:0000256" key="11">
    <source>
        <dbReference type="ARBA" id="ARBA00025746"/>
    </source>
</evidence>
<evidence type="ECO:0000256" key="17">
    <source>
        <dbReference type="PIRSR" id="PIRSR038455-3"/>
    </source>
</evidence>
<keyword evidence="6 14" id="KW-0479">Metal-binding</keyword>
<evidence type="ECO:0000256" key="14">
    <source>
        <dbReference type="PIRNR" id="PIRNR038455"/>
    </source>
</evidence>
<dbReference type="AlphaFoldDB" id="A0AAE6CAA1"/>
<evidence type="ECO:0000256" key="2">
    <source>
        <dbReference type="ARBA" id="ARBA00011530"/>
    </source>
</evidence>
<feature type="binding site" description="axial binding residue" evidence="17">
    <location>
        <position position="96"/>
    </location>
    <ligand>
        <name>heme c</name>
        <dbReference type="ChEBI" id="CHEBI:61717"/>
        <label>1</label>
    </ligand>
    <ligandPart>
        <name>Fe</name>
        <dbReference type="ChEBI" id="CHEBI:18248"/>
    </ligandPart>
</feature>
<evidence type="ECO:0000256" key="5">
    <source>
        <dbReference type="ARBA" id="ARBA00022679"/>
    </source>
</evidence>
<evidence type="ECO:0000256" key="8">
    <source>
        <dbReference type="ARBA" id="ARBA00022764"/>
    </source>
</evidence>
<feature type="binding site" evidence="16">
    <location>
        <position position="234"/>
    </location>
    <ligand>
        <name>substrate</name>
    </ligand>
</feature>
<evidence type="ECO:0000313" key="22">
    <source>
        <dbReference type="Proteomes" id="UP000288972"/>
    </source>
</evidence>
<keyword evidence="18" id="KW-0812">Transmembrane</keyword>
<comment type="subunit">
    <text evidence="2 14">Heterodimer of SoxA and SoxX.</text>
</comment>
<reference evidence="20 22" key="1">
    <citation type="submission" date="2018-06" db="EMBL/GenBank/DDBJ databases">
        <title>Comparative genomics of rhizobia nodulating Arachis hypogaea in China.</title>
        <authorList>
            <person name="Li Y."/>
        </authorList>
    </citation>
    <scope>NUCLEOTIDE SEQUENCE [LARGE SCALE GENOMIC DNA]</scope>
    <source>
        <strain evidence="20 22">CCBAU 51670</strain>
    </source>
</reference>
<evidence type="ECO:0000313" key="23">
    <source>
        <dbReference type="Proteomes" id="UP000290401"/>
    </source>
</evidence>
<evidence type="ECO:0000256" key="10">
    <source>
        <dbReference type="ARBA" id="ARBA00023004"/>
    </source>
</evidence>
<proteinExistence type="inferred from homology"/>
<sequence length="277" mass="30614">MDRRQRLLVHGIGIDHGRMKFYRAIAVAALAAMAPALLAGEIPPDARRSGYSFMSPDTRAMQDDDTSNPGMLFVLDGEVLWGKKVGRADKACADCHGDARGSMKGVAARYPAFDRTRGRPVTLDQRINLCRANHQQASPLPYESRDILALSAFVAHQSRGVAITTGDDPQLFPFVEQGRSLFMQREGQLNLACTNCHDDNFDKHLAGSSITQGQPTGYPLYRLEWQTLGSLERRLRSCMTGVRAQAYDYGAPELVALELYLMSRARGMPMETPAVRP</sequence>
<feature type="binding site" description="covalent" evidence="16">
    <location>
        <position position="196"/>
    </location>
    <ligand>
        <name>heme c</name>
        <dbReference type="ChEBI" id="CHEBI:61717"/>
        <label>2</label>
    </ligand>
</feature>
<feature type="domain" description="Cytochrome c" evidence="19">
    <location>
        <begin position="173"/>
        <end position="265"/>
    </location>
</feature>
<keyword evidence="5 14" id="KW-0808">Transferase</keyword>
<keyword evidence="8 14" id="KW-0574">Periplasm</keyword>
<dbReference type="GO" id="GO:0016669">
    <property type="term" value="F:oxidoreductase activity, acting on a sulfur group of donors, cytochrome as acceptor"/>
    <property type="evidence" value="ECO:0007669"/>
    <property type="project" value="InterPro"/>
</dbReference>
<dbReference type="GO" id="GO:0009055">
    <property type="term" value="F:electron transfer activity"/>
    <property type="evidence" value="ECO:0007669"/>
    <property type="project" value="InterPro"/>
</dbReference>
<gene>
    <name evidence="20" type="primary">soxA</name>
    <name evidence="21" type="ORF">EAS56_13315</name>
    <name evidence="20" type="ORF">XH91_25380</name>
</gene>
<feature type="binding site" description="covalent" evidence="16">
    <location>
        <position position="95"/>
    </location>
    <ligand>
        <name>heme c</name>
        <dbReference type="ChEBI" id="CHEBI:61717"/>
        <label>1</label>
    </ligand>
</feature>
<feature type="binding site" description="covalent" evidence="16">
    <location>
        <position position="193"/>
    </location>
    <ligand>
        <name>heme c</name>
        <dbReference type="ChEBI" id="CHEBI:61717"/>
        <label>2</label>
    </ligand>
</feature>
<keyword evidence="18" id="KW-1133">Transmembrane helix</keyword>
<dbReference type="GO" id="GO:0016740">
    <property type="term" value="F:transferase activity"/>
    <property type="evidence" value="ECO:0007669"/>
    <property type="project" value="UniProtKB-KW"/>
</dbReference>
<keyword evidence="9 14" id="KW-0249">Electron transport</keyword>
<comment type="subcellular location">
    <subcellularLocation>
        <location evidence="1 14">Periplasm</location>
    </subcellularLocation>
</comment>
<evidence type="ECO:0000256" key="3">
    <source>
        <dbReference type="ARBA" id="ARBA00022448"/>
    </source>
</evidence>
<dbReference type="GO" id="GO:0042597">
    <property type="term" value="C:periplasmic space"/>
    <property type="evidence" value="ECO:0007669"/>
    <property type="project" value="UniProtKB-SubCell"/>
</dbReference>
<evidence type="ECO:0000256" key="9">
    <source>
        <dbReference type="ARBA" id="ARBA00022982"/>
    </source>
</evidence>
<dbReference type="GO" id="GO:0020037">
    <property type="term" value="F:heme binding"/>
    <property type="evidence" value="ECO:0007669"/>
    <property type="project" value="InterPro"/>
</dbReference>
<comment type="cofactor">
    <cofactor evidence="16">
        <name>heme</name>
        <dbReference type="ChEBI" id="CHEBI:30413"/>
    </cofactor>
    <text evidence="16">Binds 2 heme groups per subunit.</text>
</comment>
<keyword evidence="4 14" id="KW-0349">Heme</keyword>
<keyword evidence="18" id="KW-0472">Membrane</keyword>
<feature type="transmembrane region" description="Helical" evidence="18">
    <location>
        <begin position="21"/>
        <end position="39"/>
    </location>
</feature>
<dbReference type="EMBL" id="RDQZ01000008">
    <property type="protein sequence ID" value="RXH14190.1"/>
    <property type="molecule type" value="Genomic_DNA"/>
</dbReference>
<evidence type="ECO:0000256" key="15">
    <source>
        <dbReference type="PIRSR" id="PIRSR038455-1"/>
    </source>
</evidence>
<evidence type="ECO:0000256" key="7">
    <source>
        <dbReference type="ARBA" id="ARBA00022729"/>
    </source>
</evidence>
<feature type="active site" description="Cysteine persulfide intermediate" evidence="15">
    <location>
        <position position="238"/>
    </location>
</feature>
<dbReference type="GO" id="GO:0019417">
    <property type="term" value="P:sulfur oxidation"/>
    <property type="evidence" value="ECO:0007669"/>
    <property type="project" value="InterPro"/>
</dbReference>
<dbReference type="Proteomes" id="UP000288972">
    <property type="component" value="Chromosome"/>
</dbReference>
<organism evidence="20 22">
    <name type="scientific">Bradyrhizobium guangzhouense</name>
    <dbReference type="NCBI Taxonomy" id="1325095"/>
    <lineage>
        <taxon>Bacteria</taxon>
        <taxon>Pseudomonadati</taxon>
        <taxon>Pseudomonadota</taxon>
        <taxon>Alphaproteobacteria</taxon>
        <taxon>Hyphomicrobiales</taxon>
        <taxon>Nitrobacteraceae</taxon>
        <taxon>Bradyrhizobium</taxon>
    </lineage>
</organism>
<evidence type="ECO:0000313" key="20">
    <source>
        <dbReference type="EMBL" id="QAU48355.1"/>
    </source>
</evidence>
<evidence type="ECO:0000256" key="12">
    <source>
        <dbReference type="ARBA" id="ARBA00048077"/>
    </source>
</evidence>
<dbReference type="EC" id="2.8.5.2" evidence="14"/>
<reference evidence="21 23" key="2">
    <citation type="submission" date="2018-10" db="EMBL/GenBank/DDBJ databases">
        <title>Bradyrhizobium sp. nov., effective nodules isolated from peanut in China.</title>
        <authorList>
            <person name="Li Y."/>
        </authorList>
    </citation>
    <scope>NUCLEOTIDE SEQUENCE [LARGE SCALE GENOMIC DNA]</scope>
    <source>
        <strain evidence="21 23">CCBAU 53426</strain>
    </source>
</reference>
<comment type="similarity">
    <text evidence="11 14">Belongs to the SoxA family.</text>
</comment>
<dbReference type="NCBIfam" id="TIGR04484">
    <property type="entry name" value="thiosulf_SoxA"/>
    <property type="match status" value="1"/>
</dbReference>
<dbReference type="Gene3D" id="1.10.760.10">
    <property type="entry name" value="Cytochrome c-like domain"/>
    <property type="match status" value="2"/>
</dbReference>